<proteinExistence type="predicted"/>
<feature type="region of interest" description="Disordered" evidence="1">
    <location>
        <begin position="36"/>
        <end position="118"/>
    </location>
</feature>
<evidence type="ECO:0000313" key="4">
    <source>
        <dbReference type="Proteomes" id="UP000050969"/>
    </source>
</evidence>
<feature type="compositionally biased region" description="Basic and acidic residues" evidence="1">
    <location>
        <begin position="45"/>
        <end position="61"/>
    </location>
</feature>
<evidence type="ECO:0000256" key="1">
    <source>
        <dbReference type="SAM" id="MobiDB-lite"/>
    </source>
</evidence>
<dbReference type="EMBL" id="JQCE01000030">
    <property type="protein sequence ID" value="KRO16828.1"/>
    <property type="molecule type" value="Genomic_DNA"/>
</dbReference>
<dbReference type="Proteomes" id="UP000050969">
    <property type="component" value="Unassembled WGS sequence"/>
</dbReference>
<sequence length="118" mass="12364">MLLSLLGGLIASNMFGMAGQPVVAVTSTFTNEPVSALLPASESITPEKTDDNDDQGKKSEEAVDENAANETSEIGTQPIVDEEQTPQEDEASDSEEEVANDASDEAEVSSDMARADEG</sequence>
<comment type="caution">
    <text evidence="3">The sequence shown here is derived from an EMBL/GenBank/DDBJ whole genome shotgun (WGS) entry which is preliminary data.</text>
</comment>
<feature type="chain" id="PRO_5038487988" evidence="2">
    <location>
        <begin position="19"/>
        <end position="118"/>
    </location>
</feature>
<organism evidence="3 4">
    <name type="scientific">Lacticaseibacillus saniviri JCM 17471 = DSM 24301</name>
    <dbReference type="NCBI Taxonomy" id="1293598"/>
    <lineage>
        <taxon>Bacteria</taxon>
        <taxon>Bacillati</taxon>
        <taxon>Bacillota</taxon>
        <taxon>Bacilli</taxon>
        <taxon>Lactobacillales</taxon>
        <taxon>Lactobacillaceae</taxon>
        <taxon>Lacticaseibacillus</taxon>
    </lineage>
</organism>
<name>A0A0R2MVA7_9LACO</name>
<feature type="compositionally biased region" description="Acidic residues" evidence="1">
    <location>
        <begin position="80"/>
        <end position="108"/>
    </location>
</feature>
<feature type="signal peptide" evidence="2">
    <location>
        <begin position="1"/>
        <end position="18"/>
    </location>
</feature>
<dbReference type="STRING" id="1293598.IV56_GL000709"/>
<evidence type="ECO:0000256" key="2">
    <source>
        <dbReference type="SAM" id="SignalP"/>
    </source>
</evidence>
<accession>A0A0R2MVA7</accession>
<dbReference type="AlphaFoldDB" id="A0A0R2MVA7"/>
<keyword evidence="4" id="KW-1185">Reference proteome</keyword>
<dbReference type="PATRIC" id="fig|1293598.4.peg.755"/>
<protein>
    <submittedName>
        <fullName evidence="3">Uncharacterized protein</fullName>
    </submittedName>
</protein>
<evidence type="ECO:0000313" key="3">
    <source>
        <dbReference type="EMBL" id="KRO16828.1"/>
    </source>
</evidence>
<keyword evidence="2" id="KW-0732">Signal</keyword>
<reference evidence="3 4" key="1">
    <citation type="journal article" date="2015" name="Genome Announc.">
        <title>Expanding the biotechnology potential of lactobacilli through comparative genomics of 213 strains and associated genera.</title>
        <authorList>
            <person name="Sun Z."/>
            <person name="Harris H.M."/>
            <person name="McCann A."/>
            <person name="Guo C."/>
            <person name="Argimon S."/>
            <person name="Zhang W."/>
            <person name="Yang X."/>
            <person name="Jeffery I.B."/>
            <person name="Cooney J.C."/>
            <person name="Kagawa T.F."/>
            <person name="Liu W."/>
            <person name="Song Y."/>
            <person name="Salvetti E."/>
            <person name="Wrobel A."/>
            <person name="Rasinkangas P."/>
            <person name="Parkhill J."/>
            <person name="Rea M.C."/>
            <person name="O'Sullivan O."/>
            <person name="Ritari J."/>
            <person name="Douillard F.P."/>
            <person name="Paul Ross R."/>
            <person name="Yang R."/>
            <person name="Briner A.E."/>
            <person name="Felis G.E."/>
            <person name="de Vos W.M."/>
            <person name="Barrangou R."/>
            <person name="Klaenhammer T.R."/>
            <person name="Caufield P.W."/>
            <person name="Cui Y."/>
            <person name="Zhang H."/>
            <person name="O'Toole P.W."/>
        </authorList>
    </citation>
    <scope>NUCLEOTIDE SEQUENCE [LARGE SCALE GENOMIC DNA]</scope>
    <source>
        <strain evidence="3 4">DSM 24301</strain>
    </source>
</reference>
<gene>
    <name evidence="3" type="ORF">IV56_GL000709</name>
</gene>